<dbReference type="AlphaFoldDB" id="A0A8X6N524"/>
<keyword evidence="2" id="KW-1185">Reference proteome</keyword>
<accession>A0A8X6N524</accession>
<protein>
    <submittedName>
        <fullName evidence="1">Uncharacterized protein</fullName>
    </submittedName>
</protein>
<dbReference type="Proteomes" id="UP000887013">
    <property type="component" value="Unassembled WGS sequence"/>
</dbReference>
<sequence length="131" mass="15208">MRICCDDINEITDDSLKTVELKQKLPDNKEFVKDEEFVRVFLATTILEKTFIRTFDQLVLGSNGPTIEPFLGRLFSLHRLRWNHMFRGFASRRKNEIVTLEPNRPDKADLPLNLCSTPEFMSCMGRQGGEE</sequence>
<name>A0A8X6N524_NEPPI</name>
<comment type="caution">
    <text evidence="1">The sequence shown here is derived from an EMBL/GenBank/DDBJ whole genome shotgun (WGS) entry which is preliminary data.</text>
</comment>
<proteinExistence type="predicted"/>
<evidence type="ECO:0000313" key="2">
    <source>
        <dbReference type="Proteomes" id="UP000887013"/>
    </source>
</evidence>
<evidence type="ECO:0000313" key="1">
    <source>
        <dbReference type="EMBL" id="GFS94459.1"/>
    </source>
</evidence>
<gene>
    <name evidence="1" type="ORF">NPIL_333341</name>
</gene>
<organism evidence="1 2">
    <name type="scientific">Nephila pilipes</name>
    <name type="common">Giant wood spider</name>
    <name type="synonym">Nephila maculata</name>
    <dbReference type="NCBI Taxonomy" id="299642"/>
    <lineage>
        <taxon>Eukaryota</taxon>
        <taxon>Metazoa</taxon>
        <taxon>Ecdysozoa</taxon>
        <taxon>Arthropoda</taxon>
        <taxon>Chelicerata</taxon>
        <taxon>Arachnida</taxon>
        <taxon>Araneae</taxon>
        <taxon>Araneomorphae</taxon>
        <taxon>Entelegynae</taxon>
        <taxon>Araneoidea</taxon>
        <taxon>Nephilidae</taxon>
        <taxon>Nephila</taxon>
    </lineage>
</organism>
<dbReference type="EMBL" id="BMAW01100356">
    <property type="protein sequence ID" value="GFS94459.1"/>
    <property type="molecule type" value="Genomic_DNA"/>
</dbReference>
<reference evidence="1" key="1">
    <citation type="submission" date="2020-08" db="EMBL/GenBank/DDBJ databases">
        <title>Multicomponent nature underlies the extraordinary mechanical properties of spider dragline silk.</title>
        <authorList>
            <person name="Kono N."/>
            <person name="Nakamura H."/>
            <person name="Mori M."/>
            <person name="Yoshida Y."/>
            <person name="Ohtoshi R."/>
            <person name="Malay A.D."/>
            <person name="Moran D.A.P."/>
            <person name="Tomita M."/>
            <person name="Numata K."/>
            <person name="Arakawa K."/>
        </authorList>
    </citation>
    <scope>NUCLEOTIDE SEQUENCE</scope>
</reference>